<dbReference type="RefSeq" id="WP_132492307.1">
    <property type="nucleotide sequence ID" value="NZ_SMKW01000060.1"/>
</dbReference>
<evidence type="ECO:0000313" key="3">
    <source>
        <dbReference type="EMBL" id="TDD41251.1"/>
    </source>
</evidence>
<evidence type="ECO:0000313" key="4">
    <source>
        <dbReference type="Proteomes" id="UP000294947"/>
    </source>
</evidence>
<organism evidence="3 4">
    <name type="scientific">Saccharopolyspora elongata</name>
    <dbReference type="NCBI Taxonomy" id="2530387"/>
    <lineage>
        <taxon>Bacteria</taxon>
        <taxon>Bacillati</taxon>
        <taxon>Actinomycetota</taxon>
        <taxon>Actinomycetes</taxon>
        <taxon>Pseudonocardiales</taxon>
        <taxon>Pseudonocardiaceae</taxon>
        <taxon>Saccharopolyspora</taxon>
    </lineage>
</organism>
<reference evidence="3 4" key="1">
    <citation type="submission" date="2019-03" db="EMBL/GenBank/DDBJ databases">
        <title>Draft genome sequences of novel Actinobacteria.</title>
        <authorList>
            <person name="Sahin N."/>
            <person name="Ay H."/>
            <person name="Saygin H."/>
        </authorList>
    </citation>
    <scope>NUCLEOTIDE SEQUENCE [LARGE SCALE GENOMIC DNA]</scope>
    <source>
        <strain evidence="3 4">7K502</strain>
    </source>
</reference>
<protein>
    <submittedName>
        <fullName evidence="3">Uncharacterized protein</fullName>
    </submittedName>
</protein>
<accession>A0A4R4Y9Q2</accession>
<dbReference type="Proteomes" id="UP000294947">
    <property type="component" value="Unassembled WGS sequence"/>
</dbReference>
<feature type="region of interest" description="Disordered" evidence="1">
    <location>
        <begin position="323"/>
        <end position="346"/>
    </location>
</feature>
<feature type="transmembrane region" description="Helical" evidence="2">
    <location>
        <begin position="17"/>
        <end position="38"/>
    </location>
</feature>
<name>A0A4R4Y9Q2_9PSEU</name>
<keyword evidence="2" id="KW-1133">Transmembrane helix</keyword>
<sequence>MEGSDEVSGKPRRLRRYLVIGAVVLLVAAGGYGFWLQYPAAMAGRVCAGMLPVDPVLDLSGKSRLSLLGSDFALERRGEKTEHDTLSVHCLAGNADVHIENAGDEYSGDLAFYNFHGEADSFPVPLGGGWSGFISDRDGAASVLLECTNWRPNDGAGILVTISLWEHEPTPDTRRKLVRAVTETARSAAEQTGCAGRFGDEGELASPGGADRITSAAEASGTCAGMTSTPTVRETDAGTSPVEECVLVGGLELIAMYGPYEGAHTDPHRFEDPSGANAYFIWTTAECGGLLDRALYRAVPVDGIDREFTTEPLNEQERADLQHFAEQSASRHGCTPPVPLSAPQSS</sequence>
<keyword evidence="2" id="KW-0812">Transmembrane</keyword>
<dbReference type="AlphaFoldDB" id="A0A4R4Y9Q2"/>
<evidence type="ECO:0000256" key="2">
    <source>
        <dbReference type="SAM" id="Phobius"/>
    </source>
</evidence>
<keyword evidence="2" id="KW-0472">Membrane</keyword>
<comment type="caution">
    <text evidence="3">The sequence shown here is derived from an EMBL/GenBank/DDBJ whole genome shotgun (WGS) entry which is preliminary data.</text>
</comment>
<keyword evidence="4" id="KW-1185">Reference proteome</keyword>
<proteinExistence type="predicted"/>
<dbReference type="OrthoDB" id="4111494at2"/>
<evidence type="ECO:0000256" key="1">
    <source>
        <dbReference type="SAM" id="MobiDB-lite"/>
    </source>
</evidence>
<gene>
    <name evidence="3" type="ORF">E1288_33070</name>
</gene>
<dbReference type="EMBL" id="SMKW01000060">
    <property type="protein sequence ID" value="TDD41251.1"/>
    <property type="molecule type" value="Genomic_DNA"/>
</dbReference>